<dbReference type="OrthoDB" id="2690153at2759"/>
<name>A0A9W8RMS5_9HYPO</name>
<dbReference type="AlphaFoldDB" id="A0A9W8RMS5"/>
<keyword evidence="1" id="KW-0285">Flavoprotein</keyword>
<protein>
    <recommendedName>
        <fullName evidence="5">FAD-binding domain-containing protein</fullName>
    </recommendedName>
</protein>
<dbReference type="GO" id="GO:0016709">
    <property type="term" value="F:oxidoreductase activity, acting on paired donors, with incorporation or reduction of molecular oxygen, NAD(P)H as one donor, and incorporation of one atom of oxygen"/>
    <property type="evidence" value="ECO:0007669"/>
    <property type="project" value="UniProtKB-ARBA"/>
</dbReference>
<dbReference type="Gene3D" id="3.40.30.120">
    <property type="match status" value="1"/>
</dbReference>
<dbReference type="EMBL" id="JAOQAZ010000047">
    <property type="protein sequence ID" value="KAJ4245244.1"/>
    <property type="molecule type" value="Genomic_DNA"/>
</dbReference>
<dbReference type="InterPro" id="IPR036188">
    <property type="entry name" value="FAD/NAD-bd_sf"/>
</dbReference>
<dbReference type="InterPro" id="IPR002938">
    <property type="entry name" value="FAD-bd"/>
</dbReference>
<evidence type="ECO:0000313" key="6">
    <source>
        <dbReference type="EMBL" id="KAJ4245244.1"/>
    </source>
</evidence>
<keyword evidence="3" id="KW-0560">Oxidoreductase</keyword>
<dbReference type="Gene3D" id="3.50.50.60">
    <property type="entry name" value="FAD/NAD(P)-binding domain"/>
    <property type="match status" value="1"/>
</dbReference>
<comment type="caution">
    <text evidence="6">The sequence shown here is derived from an EMBL/GenBank/DDBJ whole genome shotgun (WGS) entry which is preliminary data.</text>
</comment>
<proteinExistence type="predicted"/>
<dbReference type="PANTHER" id="PTHR43004">
    <property type="entry name" value="TRK SYSTEM POTASSIUM UPTAKE PROTEIN"/>
    <property type="match status" value="1"/>
</dbReference>
<keyword evidence="7" id="KW-1185">Reference proteome</keyword>
<dbReference type="Pfam" id="PF01494">
    <property type="entry name" value="FAD_binding_3"/>
    <property type="match status" value="1"/>
</dbReference>
<organism evidence="6 7">
    <name type="scientific">Fusarium torreyae</name>
    <dbReference type="NCBI Taxonomy" id="1237075"/>
    <lineage>
        <taxon>Eukaryota</taxon>
        <taxon>Fungi</taxon>
        <taxon>Dikarya</taxon>
        <taxon>Ascomycota</taxon>
        <taxon>Pezizomycotina</taxon>
        <taxon>Sordariomycetes</taxon>
        <taxon>Hypocreomycetidae</taxon>
        <taxon>Hypocreales</taxon>
        <taxon>Nectriaceae</taxon>
        <taxon>Fusarium</taxon>
    </lineage>
</organism>
<evidence type="ECO:0000256" key="1">
    <source>
        <dbReference type="ARBA" id="ARBA00022630"/>
    </source>
</evidence>
<evidence type="ECO:0000256" key="4">
    <source>
        <dbReference type="SAM" id="MobiDB-lite"/>
    </source>
</evidence>
<evidence type="ECO:0000256" key="3">
    <source>
        <dbReference type="ARBA" id="ARBA00023002"/>
    </source>
</evidence>
<feature type="compositionally biased region" description="Polar residues" evidence="4">
    <location>
        <begin position="1"/>
        <end position="17"/>
    </location>
</feature>
<dbReference type="GO" id="GO:0071949">
    <property type="term" value="F:FAD binding"/>
    <property type="evidence" value="ECO:0007669"/>
    <property type="project" value="InterPro"/>
</dbReference>
<gene>
    <name evidence="6" type="ORF">NW762_014114</name>
</gene>
<sequence length="608" mass="66562">MAAVSTMNSPPSDTANDSKPAGEHSSIIQTDVLVVGAGVTGLTLSTLLSEYGVQTLTIAKHSGTAPSPRAHVTNQRTMELFRDMGIEDDVRKVAVPLPELGNGVIATTLTGLEIGRYGCYGGSDHQLSKFAMSSPCQMVNSPQHLLEPLLLGRAREMGADIRFNHELVEITQDADGVMAKISDRNTGARYSVSARYAVGADGGRSLIATTMGIKFDGQPGLMSMTSTWLKADLTAWTAYRPSCIYRLCKPGNDYWVGAGMLVNVYPWDEWVLNRQYDPAEGDPDLSDASLIENIRDILGLDESLPIEIKHVAKWEVNHVVATEYRRGRVFIAGDAAHRHPPASGLGSNTCIQDAYNLAWKLALVIKGQAEGRLLGSYEQERQPIGKQIVDHAIQTLYDMTALPKVLGFQRGQTREQGFASLQALFSDAPGAEQRRKELEEQVSVGNRRSNALGIHLGQRYKESVAVISDGTPFPPLRLDPILDYEPTTHPGAYLPHAWVECRKKRLSTLDVLEHGSFGLIVGIGGQPWETAAEQVSKETGVKLPVHKVGYRCPYDDVLGEWTSRREIGDRGVLLVRPDRFIAWRSHECPEDATAALRSAFMALLGREA</sequence>
<evidence type="ECO:0000313" key="7">
    <source>
        <dbReference type="Proteomes" id="UP001152049"/>
    </source>
</evidence>
<evidence type="ECO:0000256" key="2">
    <source>
        <dbReference type="ARBA" id="ARBA00022827"/>
    </source>
</evidence>
<reference evidence="6" key="1">
    <citation type="submission" date="2022-09" db="EMBL/GenBank/DDBJ databases">
        <title>Fusarium specimens isolated from Avocado Roots.</title>
        <authorList>
            <person name="Stajich J."/>
            <person name="Roper C."/>
            <person name="Heimlech-Rivalta G."/>
        </authorList>
    </citation>
    <scope>NUCLEOTIDE SEQUENCE</scope>
    <source>
        <strain evidence="6">CF00136</strain>
    </source>
</reference>
<accession>A0A9W8RMS5</accession>
<dbReference type="SUPFAM" id="SSF51905">
    <property type="entry name" value="FAD/NAD(P)-binding domain"/>
    <property type="match status" value="1"/>
</dbReference>
<feature type="region of interest" description="Disordered" evidence="4">
    <location>
        <begin position="1"/>
        <end position="23"/>
    </location>
</feature>
<dbReference type="PRINTS" id="PR00420">
    <property type="entry name" value="RNGMNOXGNASE"/>
</dbReference>
<keyword evidence="2" id="KW-0274">FAD</keyword>
<dbReference type="Pfam" id="PF21274">
    <property type="entry name" value="Rng_hyd_C"/>
    <property type="match status" value="1"/>
</dbReference>
<dbReference type="Gene3D" id="3.30.9.10">
    <property type="entry name" value="D-Amino Acid Oxidase, subunit A, domain 2"/>
    <property type="match status" value="1"/>
</dbReference>
<evidence type="ECO:0000259" key="5">
    <source>
        <dbReference type="Pfam" id="PF01494"/>
    </source>
</evidence>
<dbReference type="Proteomes" id="UP001152049">
    <property type="component" value="Unassembled WGS sequence"/>
</dbReference>
<dbReference type="PANTHER" id="PTHR43004:SF8">
    <property type="entry name" value="FAD-BINDING DOMAIN-CONTAINING PROTEIN-RELATED"/>
    <property type="match status" value="1"/>
</dbReference>
<dbReference type="InterPro" id="IPR050641">
    <property type="entry name" value="RIFMO-like"/>
</dbReference>
<feature type="domain" description="FAD-binding" evidence="5">
    <location>
        <begin position="29"/>
        <end position="391"/>
    </location>
</feature>